<dbReference type="GO" id="GO:0005829">
    <property type="term" value="C:cytosol"/>
    <property type="evidence" value="ECO:0007669"/>
    <property type="project" value="TreeGrafter"/>
</dbReference>
<dbReference type="STRING" id="40335.Ltuc_0156"/>
<dbReference type="NCBIfam" id="TIGR00138">
    <property type="entry name" value="rsmG_gidB"/>
    <property type="match status" value="1"/>
</dbReference>
<evidence type="ECO:0000256" key="4">
    <source>
        <dbReference type="ARBA" id="ARBA00022679"/>
    </source>
</evidence>
<dbReference type="HAMAP" id="MF_00074">
    <property type="entry name" value="16SrRNA_methyltr_G"/>
    <property type="match status" value="1"/>
</dbReference>
<evidence type="ECO:0000313" key="7">
    <source>
        <dbReference type="EMBL" id="KTD72309.1"/>
    </source>
</evidence>
<comment type="caution">
    <text evidence="7">The sequence shown here is derived from an EMBL/GenBank/DDBJ whole genome shotgun (WGS) entry which is preliminary data.</text>
</comment>
<comment type="function">
    <text evidence="6">Specifically methylates the N7 position of guanine in position 527 of 16S rRNA.</text>
</comment>
<comment type="subcellular location">
    <subcellularLocation>
        <location evidence="6">Cytoplasm</location>
    </subcellularLocation>
</comment>
<keyword evidence="5 6" id="KW-0949">S-adenosyl-L-methionine</keyword>
<dbReference type="OrthoDB" id="9808773at2"/>
<keyword evidence="2 6" id="KW-0698">rRNA processing</keyword>
<keyword evidence="1 6" id="KW-0963">Cytoplasm</keyword>
<sequence>MKEQIMQIQPLLKEGLQQLDLETLSASLSDYLFLLNKWNLAYNLTSIRDLESMVGKHLLDSLAILPWLKGNHIIDVGTGAGLPGIPLALARPDLYFVLLDSNGKKTRFLAEVKRQLNLKNVEIVQFRVENYHPTQGFDTVLSRAFSSLEQMIQWTQHLIADTGIWLAMKGRYPDTELHEIKQSCKIERYTVAGVEGERCCVIIENQPGKRS</sequence>
<comment type="similarity">
    <text evidence="6">Belongs to the methyltransferase superfamily. RNA methyltransferase RsmG family.</text>
</comment>
<gene>
    <name evidence="7" type="primary">gidB</name>
    <name evidence="6" type="synonym">rsmG</name>
    <name evidence="7" type="ORF">Ltuc_0156</name>
</gene>
<dbReference type="PATRIC" id="fig|40335.7.peg.160"/>
<dbReference type="Proteomes" id="UP000054693">
    <property type="component" value="Unassembled WGS sequence"/>
</dbReference>
<evidence type="ECO:0000256" key="5">
    <source>
        <dbReference type="ARBA" id="ARBA00022691"/>
    </source>
</evidence>
<dbReference type="GO" id="GO:0070043">
    <property type="term" value="F:rRNA (guanine-N7-)-methyltransferase activity"/>
    <property type="evidence" value="ECO:0007669"/>
    <property type="project" value="UniProtKB-UniRule"/>
</dbReference>
<comment type="catalytic activity">
    <reaction evidence="6">
        <text>guanosine(527) in 16S rRNA + S-adenosyl-L-methionine = N(7)-methylguanosine(527) in 16S rRNA + S-adenosyl-L-homocysteine</text>
        <dbReference type="Rhea" id="RHEA:42732"/>
        <dbReference type="Rhea" id="RHEA-COMP:10209"/>
        <dbReference type="Rhea" id="RHEA-COMP:10210"/>
        <dbReference type="ChEBI" id="CHEBI:57856"/>
        <dbReference type="ChEBI" id="CHEBI:59789"/>
        <dbReference type="ChEBI" id="CHEBI:74269"/>
        <dbReference type="ChEBI" id="CHEBI:74480"/>
        <dbReference type="EC" id="2.1.1.170"/>
    </reaction>
</comment>
<evidence type="ECO:0000313" key="8">
    <source>
        <dbReference type="Proteomes" id="UP000054693"/>
    </source>
</evidence>
<dbReference type="EMBL" id="LNZA01000001">
    <property type="protein sequence ID" value="KTD72309.1"/>
    <property type="molecule type" value="Genomic_DNA"/>
</dbReference>
<dbReference type="InterPro" id="IPR003682">
    <property type="entry name" value="rRNA_ssu_MeTfrase_G"/>
</dbReference>
<reference evidence="7 8" key="1">
    <citation type="submission" date="2015-11" db="EMBL/GenBank/DDBJ databases">
        <title>Genomic analysis of 38 Legionella species identifies large and diverse effector repertoires.</title>
        <authorList>
            <person name="Burstein D."/>
            <person name="Amaro F."/>
            <person name="Zusman T."/>
            <person name="Lifshitz Z."/>
            <person name="Cohen O."/>
            <person name="Gilbert J.A."/>
            <person name="Pupko T."/>
            <person name="Shuman H.A."/>
            <person name="Segal G."/>
        </authorList>
    </citation>
    <scope>NUCLEOTIDE SEQUENCE [LARGE SCALE GENOMIC DNA]</scope>
    <source>
        <strain evidence="7 8">ATCC 49180</strain>
    </source>
</reference>
<dbReference type="AlphaFoldDB" id="A0A0W0ZSY2"/>
<comment type="caution">
    <text evidence="6">Lacks conserved residue(s) required for the propagation of feature annotation.</text>
</comment>
<keyword evidence="4 6" id="KW-0808">Transferase</keyword>
<evidence type="ECO:0000256" key="6">
    <source>
        <dbReference type="HAMAP-Rule" id="MF_00074"/>
    </source>
</evidence>
<feature type="binding site" evidence="6">
    <location>
        <begin position="128"/>
        <end position="129"/>
    </location>
    <ligand>
        <name>S-adenosyl-L-methionine</name>
        <dbReference type="ChEBI" id="CHEBI:59789"/>
    </ligand>
</feature>
<dbReference type="InterPro" id="IPR029063">
    <property type="entry name" value="SAM-dependent_MTases_sf"/>
</dbReference>
<evidence type="ECO:0000256" key="2">
    <source>
        <dbReference type="ARBA" id="ARBA00022552"/>
    </source>
</evidence>
<organism evidence="7 8">
    <name type="scientific">Legionella tucsonensis</name>
    <dbReference type="NCBI Taxonomy" id="40335"/>
    <lineage>
        <taxon>Bacteria</taxon>
        <taxon>Pseudomonadati</taxon>
        <taxon>Pseudomonadota</taxon>
        <taxon>Gammaproteobacteria</taxon>
        <taxon>Legionellales</taxon>
        <taxon>Legionellaceae</taxon>
        <taxon>Legionella</taxon>
    </lineage>
</organism>
<dbReference type="RefSeq" id="WP_058519465.1">
    <property type="nucleotide sequence ID" value="NZ_CAAAIP010000005.1"/>
</dbReference>
<evidence type="ECO:0000256" key="3">
    <source>
        <dbReference type="ARBA" id="ARBA00022603"/>
    </source>
</evidence>
<dbReference type="PANTHER" id="PTHR31760:SF0">
    <property type="entry name" value="S-ADENOSYL-L-METHIONINE-DEPENDENT METHYLTRANSFERASES SUPERFAMILY PROTEIN"/>
    <property type="match status" value="1"/>
</dbReference>
<dbReference type="PIRSF" id="PIRSF003078">
    <property type="entry name" value="GidB"/>
    <property type="match status" value="1"/>
</dbReference>
<dbReference type="SUPFAM" id="SSF53335">
    <property type="entry name" value="S-adenosyl-L-methionine-dependent methyltransferases"/>
    <property type="match status" value="1"/>
</dbReference>
<accession>A0A0W0ZSY2</accession>
<feature type="binding site" evidence="6">
    <location>
        <position position="77"/>
    </location>
    <ligand>
        <name>S-adenosyl-L-methionine</name>
        <dbReference type="ChEBI" id="CHEBI:59789"/>
    </ligand>
</feature>
<dbReference type="EC" id="2.1.1.170" evidence="6"/>
<protein>
    <recommendedName>
        <fullName evidence="6">Ribosomal RNA small subunit methyltransferase G</fullName>
        <ecNumber evidence="6">2.1.1.170</ecNumber>
    </recommendedName>
    <alternativeName>
        <fullName evidence="6">16S rRNA 7-methylguanosine methyltransferase</fullName>
        <shortName evidence="6">16S rRNA m7G methyltransferase</shortName>
    </alternativeName>
</protein>
<evidence type="ECO:0000256" key="1">
    <source>
        <dbReference type="ARBA" id="ARBA00022490"/>
    </source>
</evidence>
<feature type="binding site" evidence="6">
    <location>
        <position position="82"/>
    </location>
    <ligand>
        <name>S-adenosyl-L-methionine</name>
        <dbReference type="ChEBI" id="CHEBI:59789"/>
    </ligand>
</feature>
<dbReference type="Gene3D" id="3.40.50.150">
    <property type="entry name" value="Vaccinia Virus protein VP39"/>
    <property type="match status" value="1"/>
</dbReference>
<dbReference type="Pfam" id="PF02527">
    <property type="entry name" value="GidB"/>
    <property type="match status" value="1"/>
</dbReference>
<dbReference type="PANTHER" id="PTHR31760">
    <property type="entry name" value="S-ADENOSYL-L-METHIONINE-DEPENDENT METHYLTRANSFERASES SUPERFAMILY PROTEIN"/>
    <property type="match status" value="1"/>
</dbReference>
<dbReference type="CDD" id="cd02440">
    <property type="entry name" value="AdoMet_MTases"/>
    <property type="match status" value="1"/>
</dbReference>
<keyword evidence="8" id="KW-1185">Reference proteome</keyword>
<feature type="binding site" evidence="6">
    <location>
        <position position="143"/>
    </location>
    <ligand>
        <name>S-adenosyl-L-methionine</name>
        <dbReference type="ChEBI" id="CHEBI:59789"/>
    </ligand>
</feature>
<keyword evidence="3 6" id="KW-0489">Methyltransferase</keyword>
<name>A0A0W0ZSY2_9GAMM</name>
<proteinExistence type="inferred from homology"/>